<dbReference type="Pfam" id="PF18312">
    <property type="entry name" value="ScsC_N"/>
    <property type="match status" value="1"/>
</dbReference>
<keyword evidence="4" id="KW-0676">Redox-active center</keyword>
<dbReference type="PANTHER" id="PTHR13887:SF14">
    <property type="entry name" value="DISULFIDE BOND FORMATION PROTEIN D"/>
    <property type="match status" value="1"/>
</dbReference>
<protein>
    <submittedName>
        <fullName evidence="7">DSBA-like thioredoxin domain protein</fullName>
    </submittedName>
</protein>
<dbReference type="CDD" id="cd03023">
    <property type="entry name" value="DsbA_Com1_like"/>
    <property type="match status" value="1"/>
</dbReference>
<feature type="chain" id="PRO_5003283681" evidence="5">
    <location>
        <begin position="29"/>
        <end position="256"/>
    </location>
</feature>
<dbReference type="InterPro" id="IPR001853">
    <property type="entry name" value="DSBA-like_thioredoxin_dom"/>
</dbReference>
<dbReference type="OrthoDB" id="9780147at2"/>
<dbReference type="AlphaFoldDB" id="F2IXF4"/>
<dbReference type="PROSITE" id="PS51352">
    <property type="entry name" value="THIOREDOXIN_2"/>
    <property type="match status" value="1"/>
</dbReference>
<keyword evidence="2" id="KW-0560">Oxidoreductase</keyword>
<dbReference type="EMBL" id="CP002568">
    <property type="protein sequence ID" value="ADZ70472.1"/>
    <property type="molecule type" value="Genomic_DNA"/>
</dbReference>
<dbReference type="SUPFAM" id="SSF52833">
    <property type="entry name" value="Thioredoxin-like"/>
    <property type="match status" value="1"/>
</dbReference>
<keyword evidence="1 5" id="KW-0732">Signal</keyword>
<evidence type="ECO:0000256" key="5">
    <source>
        <dbReference type="SAM" id="SignalP"/>
    </source>
</evidence>
<evidence type="ECO:0000259" key="6">
    <source>
        <dbReference type="PROSITE" id="PS51352"/>
    </source>
</evidence>
<keyword evidence="3" id="KW-1015">Disulfide bond</keyword>
<proteinExistence type="predicted"/>
<evidence type="ECO:0000256" key="2">
    <source>
        <dbReference type="ARBA" id="ARBA00023002"/>
    </source>
</evidence>
<keyword evidence="8" id="KW-1185">Reference proteome</keyword>
<dbReference type="KEGG" id="pgv:SL003B_2046"/>
<evidence type="ECO:0000256" key="4">
    <source>
        <dbReference type="ARBA" id="ARBA00023284"/>
    </source>
</evidence>
<dbReference type="RefSeq" id="WP_013652790.1">
    <property type="nucleotide sequence ID" value="NC_015259.1"/>
</dbReference>
<dbReference type="GO" id="GO:0016491">
    <property type="term" value="F:oxidoreductase activity"/>
    <property type="evidence" value="ECO:0007669"/>
    <property type="project" value="UniProtKB-KW"/>
</dbReference>
<dbReference type="Pfam" id="PF01323">
    <property type="entry name" value="DSBA"/>
    <property type="match status" value="1"/>
</dbReference>
<dbReference type="PATRIC" id="fig|991905.3.peg.2097"/>
<gene>
    <name evidence="7" type="ordered locus">SL003B_2046</name>
</gene>
<dbReference type="InterPro" id="IPR036249">
    <property type="entry name" value="Thioredoxin-like_sf"/>
</dbReference>
<evidence type="ECO:0000313" key="8">
    <source>
        <dbReference type="Proteomes" id="UP000008130"/>
    </source>
</evidence>
<feature type="signal peptide" evidence="5">
    <location>
        <begin position="1"/>
        <end position="28"/>
    </location>
</feature>
<dbReference type="InterPro" id="IPR013766">
    <property type="entry name" value="Thioredoxin_domain"/>
</dbReference>
<dbReference type="Proteomes" id="UP000008130">
    <property type="component" value="Chromosome"/>
</dbReference>
<dbReference type="HOGENOM" id="CLU_000288_47_4_5"/>
<organism evidence="7 8">
    <name type="scientific">Polymorphum gilvum (strain LMG 25793 / CGMCC 1.9160 / SL003B-26A1)</name>
    <dbReference type="NCBI Taxonomy" id="991905"/>
    <lineage>
        <taxon>Bacteria</taxon>
        <taxon>Pseudomonadati</taxon>
        <taxon>Pseudomonadota</taxon>
        <taxon>Alphaproteobacteria</taxon>
        <taxon>Rhodobacterales</taxon>
        <taxon>Paracoccaceae</taxon>
        <taxon>Polymorphum</taxon>
    </lineage>
</organism>
<feature type="domain" description="Thioredoxin" evidence="6">
    <location>
        <begin position="64"/>
        <end position="250"/>
    </location>
</feature>
<accession>F2IXF4</accession>
<name>F2IXF4_POLGS</name>
<dbReference type="InterPro" id="IPR041205">
    <property type="entry name" value="ScsC_N"/>
</dbReference>
<evidence type="ECO:0000313" key="7">
    <source>
        <dbReference type="EMBL" id="ADZ70472.1"/>
    </source>
</evidence>
<evidence type="ECO:0000256" key="3">
    <source>
        <dbReference type="ARBA" id="ARBA00023157"/>
    </source>
</evidence>
<dbReference type="eggNOG" id="COG1651">
    <property type="taxonomic scope" value="Bacteria"/>
</dbReference>
<sequence length="256" mass="27231">MVRKSCVRAFSAALSLLALLTVAVPAPAVSQELDRSKVEQIVREYLLANPEVVRDAIIELDRREKEAEAAARQAAVSDAAGILYNSTRQAVLGNPDGGVTMVEFFDYNCGYCKRALGDMDRLIAEDPNLRVVLKEFPVLGQGSMEAAQVAIAVNTVAPEKYGDFHAALLNHRGQANKASALEIAASIGLSGADLEAALASPEVGATVEEVYTLANRLGLTGTPSYVIGTEVIMGAVGYNELRQKIEAMRACDSTTC</sequence>
<evidence type="ECO:0000256" key="1">
    <source>
        <dbReference type="ARBA" id="ARBA00022729"/>
    </source>
</evidence>
<reference evidence="7 8" key="1">
    <citation type="journal article" date="2011" name="J. Bacteriol.">
        <title>Complete genome sequence of Polymorphum gilvum SL003B-26A1T, a crude oil-degrading bacterium from oil-polluted saline soil.</title>
        <authorList>
            <person name="Li S.G."/>
            <person name="Tang Y.Q."/>
            <person name="Nie Y."/>
            <person name="Cai M."/>
            <person name="Wu X.L."/>
        </authorList>
    </citation>
    <scope>NUCLEOTIDE SEQUENCE [LARGE SCALE GENOMIC DNA]</scope>
    <source>
        <strain evidence="8">LMG 25793 / CGMCC 1.9160 / SL003B-26A1</strain>
    </source>
</reference>
<dbReference type="Gene3D" id="3.40.30.10">
    <property type="entry name" value="Glutaredoxin"/>
    <property type="match status" value="1"/>
</dbReference>
<dbReference type="STRING" id="991905.SL003B_2046"/>
<dbReference type="PANTHER" id="PTHR13887">
    <property type="entry name" value="GLUTATHIONE S-TRANSFERASE KAPPA"/>
    <property type="match status" value="1"/>
</dbReference>